<evidence type="ECO:0000256" key="1">
    <source>
        <dbReference type="ARBA" id="ARBA00004651"/>
    </source>
</evidence>
<dbReference type="EMBL" id="JAGFNZ010000001">
    <property type="protein sequence ID" value="MBW7571531.1"/>
    <property type="molecule type" value="Genomic_DNA"/>
</dbReference>
<feature type="transmembrane region" description="Helical" evidence="6">
    <location>
        <begin position="153"/>
        <end position="174"/>
    </location>
</feature>
<comment type="caution">
    <text evidence="7">The sequence shown here is derived from an EMBL/GenBank/DDBJ whole genome shotgun (WGS) entry which is preliminary data.</text>
</comment>
<reference evidence="7 8" key="1">
    <citation type="submission" date="2021-03" db="EMBL/GenBank/DDBJ databases">
        <title>Caproiciproducens sp. nov. isolated from feces of cow.</title>
        <authorList>
            <person name="Choi J.-Y."/>
        </authorList>
    </citation>
    <scope>NUCLEOTIDE SEQUENCE [LARGE SCALE GENOMIC DNA]</scope>
    <source>
        <strain evidence="7 8">AGMB10547</strain>
    </source>
</reference>
<name>A0ABS7DLV4_9FIRM</name>
<keyword evidence="2" id="KW-1003">Cell membrane</keyword>
<dbReference type="Pfam" id="PF01943">
    <property type="entry name" value="Polysacc_synt"/>
    <property type="match status" value="1"/>
</dbReference>
<keyword evidence="8" id="KW-1185">Reference proteome</keyword>
<evidence type="ECO:0000256" key="5">
    <source>
        <dbReference type="ARBA" id="ARBA00023136"/>
    </source>
</evidence>
<feature type="transmembrane region" description="Helical" evidence="6">
    <location>
        <begin position="124"/>
        <end position="141"/>
    </location>
</feature>
<dbReference type="RefSeq" id="WP_219963937.1">
    <property type="nucleotide sequence ID" value="NZ_JAGFNZ010000001.1"/>
</dbReference>
<feature type="transmembrane region" description="Helical" evidence="6">
    <location>
        <begin position="338"/>
        <end position="355"/>
    </location>
</feature>
<sequence length="506" mass="57975">MRSKNSIKNIIVNVGSQLFSILLSFLCRTIFIRTLGEAYLGISGLFSNILTLLSLAELGVGTAIIFSMYKPLAQNDRKKIGALMALYRRAYHTIGLIVGIAGLAFTPFYPLFIKNDPGIPDLTVIYLLYIFNTVITYFFSYKQSIIMADQKNYICTLYQYGFCILQNILQIAILFQTRNFILYLCVQILFSFFTNFFLARKADKMYPYLKQYEKEKLSKSDKSSIIKNIRAMFMHRIGSTVVNGTDILLISRFSGIVSVGIYSNYYLITTTLRGLTSQIFGGITASVGNLGALEDRKKSYDIYLSINFACFWIFSFCSISLFCLFNPFITLWTRRENLLFALPIVFVISLNFFVTGMRQATLTFRDAFGLFWYDRYKAVLEAAVNLIFSIILAQRYGIIGVFIGTFISTMTIDFWVEPLVLFRHGFHRPVRTYFARYLYYSVLTGLVGYFTYLCCSLLPDAGFSAFAVKGVICLLVPNTVYLVLFWNTREFQYLKGFVHFPKSGKE</sequence>
<keyword evidence="5 6" id="KW-0472">Membrane</keyword>
<evidence type="ECO:0000256" key="2">
    <source>
        <dbReference type="ARBA" id="ARBA00022475"/>
    </source>
</evidence>
<dbReference type="PANTHER" id="PTHR30250:SF26">
    <property type="entry name" value="PSMA PROTEIN"/>
    <property type="match status" value="1"/>
</dbReference>
<dbReference type="InterPro" id="IPR002797">
    <property type="entry name" value="Polysacc_synth"/>
</dbReference>
<feature type="transmembrane region" description="Helical" evidence="6">
    <location>
        <begin position="306"/>
        <end position="332"/>
    </location>
</feature>
<keyword evidence="3 6" id="KW-0812">Transmembrane</keyword>
<dbReference type="InterPro" id="IPR050833">
    <property type="entry name" value="Poly_Biosynth_Transport"/>
</dbReference>
<dbReference type="Proteomes" id="UP000719942">
    <property type="component" value="Unassembled WGS sequence"/>
</dbReference>
<evidence type="ECO:0000256" key="4">
    <source>
        <dbReference type="ARBA" id="ARBA00022989"/>
    </source>
</evidence>
<keyword evidence="4 6" id="KW-1133">Transmembrane helix</keyword>
<feature type="transmembrane region" description="Helical" evidence="6">
    <location>
        <begin position="38"/>
        <end position="69"/>
    </location>
</feature>
<evidence type="ECO:0000256" key="6">
    <source>
        <dbReference type="SAM" id="Phobius"/>
    </source>
</evidence>
<feature type="transmembrane region" description="Helical" evidence="6">
    <location>
        <begin position="180"/>
        <end position="199"/>
    </location>
</feature>
<protein>
    <submittedName>
        <fullName evidence="7">Oligosaccharide flippase family protein</fullName>
    </submittedName>
</protein>
<organism evidence="7 8">
    <name type="scientific">Caproiciproducens faecalis</name>
    <dbReference type="NCBI Taxonomy" id="2820301"/>
    <lineage>
        <taxon>Bacteria</taxon>
        <taxon>Bacillati</taxon>
        <taxon>Bacillota</taxon>
        <taxon>Clostridia</taxon>
        <taxon>Eubacteriales</taxon>
        <taxon>Acutalibacteraceae</taxon>
        <taxon>Caproiciproducens</taxon>
    </lineage>
</organism>
<evidence type="ECO:0000256" key="3">
    <source>
        <dbReference type="ARBA" id="ARBA00022692"/>
    </source>
</evidence>
<feature type="transmembrane region" description="Helical" evidence="6">
    <location>
        <begin position="12"/>
        <end position="32"/>
    </location>
</feature>
<gene>
    <name evidence="7" type="ORF">J5W02_01785</name>
</gene>
<evidence type="ECO:0000313" key="8">
    <source>
        <dbReference type="Proteomes" id="UP000719942"/>
    </source>
</evidence>
<evidence type="ECO:0000313" key="7">
    <source>
        <dbReference type="EMBL" id="MBW7571531.1"/>
    </source>
</evidence>
<comment type="subcellular location">
    <subcellularLocation>
        <location evidence="1">Cell membrane</location>
        <topology evidence="1">Multi-pass membrane protein</topology>
    </subcellularLocation>
</comment>
<feature type="transmembrane region" description="Helical" evidence="6">
    <location>
        <begin position="465"/>
        <end position="486"/>
    </location>
</feature>
<accession>A0ABS7DLV4</accession>
<dbReference type="PANTHER" id="PTHR30250">
    <property type="entry name" value="PST FAMILY PREDICTED COLANIC ACID TRANSPORTER"/>
    <property type="match status" value="1"/>
</dbReference>
<feature type="transmembrane region" description="Helical" evidence="6">
    <location>
        <begin position="90"/>
        <end position="112"/>
    </location>
</feature>
<proteinExistence type="predicted"/>
<feature type="transmembrane region" description="Helical" evidence="6">
    <location>
        <begin position="437"/>
        <end position="459"/>
    </location>
</feature>